<keyword evidence="1" id="KW-1133">Transmembrane helix</keyword>
<dbReference type="Proteomes" id="UP000228921">
    <property type="component" value="Unassembled WGS sequence"/>
</dbReference>
<feature type="transmembrane region" description="Helical" evidence="1">
    <location>
        <begin position="146"/>
        <end position="166"/>
    </location>
</feature>
<evidence type="ECO:0000313" key="2">
    <source>
        <dbReference type="EMBL" id="PJF32053.1"/>
    </source>
</evidence>
<feature type="transmembrane region" description="Helical" evidence="1">
    <location>
        <begin position="218"/>
        <end position="237"/>
    </location>
</feature>
<evidence type="ECO:0008006" key="4">
    <source>
        <dbReference type="Google" id="ProtNLM"/>
    </source>
</evidence>
<protein>
    <recommendedName>
        <fullName evidence="4">Carotenoid biosynthesis protein</fullName>
    </recommendedName>
</protein>
<accession>A0A2M8P3E4</accession>
<dbReference type="InterPro" id="IPR007354">
    <property type="entry name" value="CruF-like"/>
</dbReference>
<dbReference type="EMBL" id="PGTK01000001">
    <property type="protein sequence ID" value="PJF32053.1"/>
    <property type="molecule type" value="Genomic_DNA"/>
</dbReference>
<dbReference type="PANTHER" id="PTHR39419:SF1">
    <property type="entry name" value="SLL0814 PROTEIN"/>
    <property type="match status" value="1"/>
</dbReference>
<dbReference type="Pfam" id="PF04240">
    <property type="entry name" value="Caroten_synth"/>
    <property type="match status" value="1"/>
</dbReference>
<dbReference type="PANTHER" id="PTHR39419">
    <property type="entry name" value="SLL0814 PROTEIN"/>
    <property type="match status" value="1"/>
</dbReference>
<feature type="transmembrane region" description="Helical" evidence="1">
    <location>
        <begin position="112"/>
        <end position="134"/>
    </location>
</feature>
<evidence type="ECO:0000256" key="1">
    <source>
        <dbReference type="SAM" id="Phobius"/>
    </source>
</evidence>
<gene>
    <name evidence="2" type="ORF">CUN51_00030</name>
</gene>
<evidence type="ECO:0000313" key="3">
    <source>
        <dbReference type="Proteomes" id="UP000228921"/>
    </source>
</evidence>
<reference evidence="2 3" key="1">
    <citation type="submission" date="2017-11" db="EMBL/GenBank/DDBJ databases">
        <title>Evolution of Phototrophy in the Chloroflexi Phylum Driven by Horizontal Gene Transfer.</title>
        <authorList>
            <person name="Ward L.M."/>
            <person name="Hemp J."/>
            <person name="Shih P.M."/>
            <person name="Mcglynn S.E."/>
            <person name="Fischer W."/>
        </authorList>
    </citation>
    <scope>NUCLEOTIDE SEQUENCE [LARGE SCALE GENOMIC DNA]</scope>
    <source>
        <strain evidence="2">CP2_2F</strain>
    </source>
</reference>
<feature type="transmembrane region" description="Helical" evidence="1">
    <location>
        <begin position="72"/>
        <end position="92"/>
    </location>
</feature>
<name>A0A2M8P3E4_9CHLR</name>
<sequence length="266" mass="29454">MSVLTARLRNLRLERADRLPFGLLIGWLLAMISLPVSRWTLGDEATPVALSIGVIFQVAVGVTFLAQRWSALRIALTALIVVVIGWAVEWIGHQTGFPFGFYSYTERLQPQFGGVPLLIPLAWLMMLPPAWAVAFSITQPLAEKPLLRRLAFIAVSALAFTAWDLFLDPLLVSWDFWRWQEAGAYFGIPLSNYGGWLFSSALMTALTAPRSDLPRRPFLFLYGATWFFMTGGVTLFWGLAGAGIVGSAAMGSFLLAALWLGRERKA</sequence>
<feature type="transmembrane region" description="Helical" evidence="1">
    <location>
        <begin position="243"/>
        <end position="261"/>
    </location>
</feature>
<dbReference type="AlphaFoldDB" id="A0A2M8P3E4"/>
<feature type="transmembrane region" description="Helical" evidence="1">
    <location>
        <begin position="186"/>
        <end position="206"/>
    </location>
</feature>
<comment type="caution">
    <text evidence="2">The sequence shown here is derived from an EMBL/GenBank/DDBJ whole genome shotgun (WGS) entry which is preliminary data.</text>
</comment>
<keyword evidence="1" id="KW-0812">Transmembrane</keyword>
<keyword evidence="1" id="KW-0472">Membrane</keyword>
<feature type="transmembrane region" description="Helical" evidence="1">
    <location>
        <begin position="47"/>
        <end position="65"/>
    </location>
</feature>
<organism evidence="2 3">
    <name type="scientific">Candidatus Thermofonsia Clade 1 bacterium</name>
    <dbReference type="NCBI Taxonomy" id="2364210"/>
    <lineage>
        <taxon>Bacteria</taxon>
        <taxon>Bacillati</taxon>
        <taxon>Chloroflexota</taxon>
        <taxon>Candidatus Thermofontia</taxon>
        <taxon>Candidatus Thermofonsia Clade 1</taxon>
    </lineage>
</organism>
<proteinExistence type="predicted"/>
<feature type="transmembrane region" description="Helical" evidence="1">
    <location>
        <begin position="21"/>
        <end position="41"/>
    </location>
</feature>